<evidence type="ECO:0008006" key="4">
    <source>
        <dbReference type="Google" id="ProtNLM"/>
    </source>
</evidence>
<dbReference type="AlphaFoldDB" id="A0A096B9C8"/>
<dbReference type="Gene3D" id="3.60.15.10">
    <property type="entry name" value="Ribonuclease Z/Hydroxyacylglutathione hydrolase-like"/>
    <property type="match status" value="1"/>
</dbReference>
<evidence type="ECO:0000256" key="1">
    <source>
        <dbReference type="SAM" id="SignalP"/>
    </source>
</evidence>
<evidence type="ECO:0000313" key="2">
    <source>
        <dbReference type="EMBL" id="KGF55670.1"/>
    </source>
</evidence>
<dbReference type="eggNOG" id="COG2333">
    <property type="taxonomic scope" value="Bacteria"/>
</dbReference>
<dbReference type="InterPro" id="IPR052159">
    <property type="entry name" value="Competence_DNA_uptake"/>
</dbReference>
<dbReference type="InterPro" id="IPR036866">
    <property type="entry name" value="RibonucZ/Hydroxyglut_hydro"/>
</dbReference>
<evidence type="ECO:0000313" key="3">
    <source>
        <dbReference type="Proteomes" id="UP000029585"/>
    </source>
</evidence>
<gene>
    <name evidence="2" type="ORF">HMPREF9460_01748</name>
</gene>
<sequence>MKQRTFPILAVLLLAAALSGCQSTAAGDSAGLSIHFIDPGQTSSALLLCGGQAMLIDGGSAERGSQVAGYLSQQGITYLDYVVCTSADETHMGGLSGPLYTCAVGQVLSPVDDAGSPVFADFRRYTEAQGLSPAVPEAGSVFPLGDAQVTVVETDAAAQTLSLQVDYGDTSLQFTSDLEDAVAAVASEAEGELPLGALVAGSDGTQFFLLDPVQTAP</sequence>
<dbReference type="PANTHER" id="PTHR30619:SF1">
    <property type="entry name" value="RECOMBINATION PROTEIN 2"/>
    <property type="match status" value="1"/>
</dbReference>
<dbReference type="EMBL" id="ADLO01000055">
    <property type="protein sequence ID" value="KGF55670.1"/>
    <property type="molecule type" value="Genomic_DNA"/>
</dbReference>
<keyword evidence="1" id="KW-0732">Signal</keyword>
<dbReference type="Proteomes" id="UP000029585">
    <property type="component" value="Unassembled WGS sequence"/>
</dbReference>
<dbReference type="PROSITE" id="PS51257">
    <property type="entry name" value="PROKAR_LIPOPROTEIN"/>
    <property type="match status" value="1"/>
</dbReference>
<dbReference type="HOGENOM" id="CLU_1270464_0_0_9"/>
<organism evidence="2 3">
    <name type="scientific">Flavonifractor plautii 1_3_50AFAA</name>
    <dbReference type="NCBI Taxonomy" id="742738"/>
    <lineage>
        <taxon>Bacteria</taxon>
        <taxon>Bacillati</taxon>
        <taxon>Bacillota</taxon>
        <taxon>Clostridia</taxon>
        <taxon>Eubacteriales</taxon>
        <taxon>Oscillospiraceae</taxon>
        <taxon>Flavonifractor</taxon>
    </lineage>
</organism>
<name>A0A096B9C8_FLAPL</name>
<dbReference type="SUPFAM" id="SSF56281">
    <property type="entry name" value="Metallo-hydrolase/oxidoreductase"/>
    <property type="match status" value="1"/>
</dbReference>
<dbReference type="PANTHER" id="PTHR30619">
    <property type="entry name" value="DNA INTERNALIZATION/COMPETENCE PROTEIN COMEC/REC2"/>
    <property type="match status" value="1"/>
</dbReference>
<feature type="chain" id="PRO_5039230191" description="Metallo-beta-lactamase domain-containing protein" evidence="1">
    <location>
        <begin position="26"/>
        <end position="217"/>
    </location>
</feature>
<dbReference type="PATRIC" id="fig|742738.3.peg.1794"/>
<protein>
    <recommendedName>
        <fullName evidence="4">Metallo-beta-lactamase domain-containing protein</fullName>
    </recommendedName>
</protein>
<accession>A0A096B9C8</accession>
<proteinExistence type="predicted"/>
<comment type="caution">
    <text evidence="2">The sequence shown here is derived from an EMBL/GenBank/DDBJ whole genome shotgun (WGS) entry which is preliminary data.</text>
</comment>
<feature type="signal peptide" evidence="1">
    <location>
        <begin position="1"/>
        <end position="25"/>
    </location>
</feature>
<keyword evidence="3" id="KW-1185">Reference proteome</keyword>
<reference evidence="2 3" key="1">
    <citation type="submission" date="2011-08" db="EMBL/GenBank/DDBJ databases">
        <title>The Genome Sequence of Clostridium orbiscindens 1_3_50AFAA.</title>
        <authorList>
            <consortium name="The Broad Institute Genome Sequencing Platform"/>
            <person name="Earl A."/>
            <person name="Ward D."/>
            <person name="Feldgarden M."/>
            <person name="Gevers D."/>
            <person name="Daigneault M."/>
            <person name="Strauss J."/>
            <person name="Allen-Vercoe E."/>
            <person name="Young S.K."/>
            <person name="Zeng Q."/>
            <person name="Gargeya S."/>
            <person name="Fitzgerald M."/>
            <person name="Haas B."/>
            <person name="Abouelleil A."/>
            <person name="Alvarado L."/>
            <person name="Arachchi H.M."/>
            <person name="Berlin A."/>
            <person name="Brown A."/>
            <person name="Chapman S.B."/>
            <person name="Chen Z."/>
            <person name="Dunbar C."/>
            <person name="Freedman E."/>
            <person name="Gearin G."/>
            <person name="Gellesch M."/>
            <person name="Goldberg J."/>
            <person name="Griggs A."/>
            <person name="Gujja S."/>
            <person name="Heiman D."/>
            <person name="Howarth C."/>
            <person name="Larson L."/>
            <person name="Lui A."/>
            <person name="MacDonald P.J.P."/>
            <person name="Montmayeur A."/>
            <person name="Murphy C."/>
            <person name="Neiman D."/>
            <person name="Pearson M."/>
            <person name="Priest M."/>
            <person name="Roberts A."/>
            <person name="Saif S."/>
            <person name="Shea T."/>
            <person name="Shenoy N."/>
            <person name="Sisk P."/>
            <person name="Stolte C."/>
            <person name="Sykes S."/>
            <person name="Wortman J."/>
            <person name="Nusbaum C."/>
            <person name="Birren B."/>
        </authorList>
    </citation>
    <scope>NUCLEOTIDE SEQUENCE [LARGE SCALE GENOMIC DNA]</scope>
    <source>
        <strain evidence="2 3">1_3_50AFAA</strain>
    </source>
</reference>
<dbReference type="RefSeq" id="WP_044940492.1">
    <property type="nucleotide sequence ID" value="NZ_KN174162.1"/>
</dbReference>